<dbReference type="OMA" id="WVWITDE"/>
<organism evidence="1 2">
    <name type="scientific">Chenopodium quinoa</name>
    <name type="common">Quinoa</name>
    <dbReference type="NCBI Taxonomy" id="63459"/>
    <lineage>
        <taxon>Eukaryota</taxon>
        <taxon>Viridiplantae</taxon>
        <taxon>Streptophyta</taxon>
        <taxon>Embryophyta</taxon>
        <taxon>Tracheophyta</taxon>
        <taxon>Spermatophyta</taxon>
        <taxon>Magnoliopsida</taxon>
        <taxon>eudicotyledons</taxon>
        <taxon>Gunneridae</taxon>
        <taxon>Pentapetalae</taxon>
        <taxon>Caryophyllales</taxon>
        <taxon>Chenopodiaceae</taxon>
        <taxon>Chenopodioideae</taxon>
        <taxon>Atripliceae</taxon>
        <taxon>Chenopodium</taxon>
    </lineage>
</organism>
<dbReference type="Gramene" id="AUR62019051-RA">
    <property type="protein sequence ID" value="AUR62019051-RA:cds"/>
    <property type="gene ID" value="AUR62019051"/>
</dbReference>
<evidence type="ECO:0000313" key="1">
    <source>
        <dbReference type="EnsemblPlants" id="AUR62019051-RA:cds"/>
    </source>
</evidence>
<dbReference type="PANTHER" id="PTHR33874">
    <property type="entry name" value="RING FINGER PROTEIN"/>
    <property type="match status" value="1"/>
</dbReference>
<dbReference type="SMR" id="A0A803LV07"/>
<reference evidence="1" key="2">
    <citation type="submission" date="2021-03" db="UniProtKB">
        <authorList>
            <consortium name="EnsemblPlants"/>
        </authorList>
    </citation>
    <scope>IDENTIFICATION</scope>
</reference>
<dbReference type="Proteomes" id="UP000596660">
    <property type="component" value="Unplaced"/>
</dbReference>
<dbReference type="EnsemblPlants" id="AUR62019051-RA">
    <property type="protein sequence ID" value="AUR62019051-RA:cds"/>
    <property type="gene ID" value="AUR62019051"/>
</dbReference>
<reference evidence="1" key="1">
    <citation type="journal article" date="2017" name="Nature">
        <title>The genome of Chenopodium quinoa.</title>
        <authorList>
            <person name="Jarvis D.E."/>
            <person name="Ho Y.S."/>
            <person name="Lightfoot D.J."/>
            <person name="Schmoeckel S.M."/>
            <person name="Li B."/>
            <person name="Borm T.J.A."/>
            <person name="Ohyanagi H."/>
            <person name="Mineta K."/>
            <person name="Michell C.T."/>
            <person name="Saber N."/>
            <person name="Kharbatia N.M."/>
            <person name="Rupper R.R."/>
            <person name="Sharp A.R."/>
            <person name="Dally N."/>
            <person name="Boughton B.A."/>
            <person name="Woo Y.H."/>
            <person name="Gao G."/>
            <person name="Schijlen E.G.W.M."/>
            <person name="Guo X."/>
            <person name="Momin A.A."/>
            <person name="Negrao S."/>
            <person name="Al-Babili S."/>
            <person name="Gehring C."/>
            <person name="Roessner U."/>
            <person name="Jung C."/>
            <person name="Murphy K."/>
            <person name="Arold S.T."/>
            <person name="Gojobori T."/>
            <person name="van der Linden C.G."/>
            <person name="van Loo E.N."/>
            <person name="Jellen E.N."/>
            <person name="Maughan P.J."/>
            <person name="Tester M."/>
        </authorList>
    </citation>
    <scope>NUCLEOTIDE SEQUENCE [LARGE SCALE GENOMIC DNA]</scope>
    <source>
        <strain evidence="1">cv. PI 614886</strain>
    </source>
</reference>
<keyword evidence="2" id="KW-1185">Reference proteome</keyword>
<proteinExistence type="predicted"/>
<accession>A0A803LV07</accession>
<name>A0A803LV07_CHEQI</name>
<dbReference type="AlphaFoldDB" id="A0A803LV07"/>
<dbReference type="PANTHER" id="PTHR33874:SF4">
    <property type="entry name" value="EXPRESSED PROTEIN"/>
    <property type="match status" value="1"/>
</dbReference>
<evidence type="ECO:0000313" key="2">
    <source>
        <dbReference type="Proteomes" id="UP000596660"/>
    </source>
</evidence>
<sequence>MGHAKEAVEAAKIVVEVAELAWCAAELLHHNNHSDYPNNSAVESNAPLTVEEFEDIRTENRRLKELLEQNLKLFQKISSSPSLLQDCPPDNNSNEVDGSGIVVSLVRTKEDGRNELNRCLLHERLVTAVDSESFLTRLQSLHDGSVNGTAKEFPFKEPTGEDLEAVEVLINVDQEGPSWWVWVTDSMAPGKVEERSGIDDENYVIVCEEQVVDGVANFLARCIVSNPKLQKLTPEQLQKALTSSLGGFHKVEKMLSIWHAGKLFYALSTWGLAIAGLYQSRAVLKLAAHGVHHTSKLVLKAI</sequence>
<protein>
    <submittedName>
        <fullName evidence="1">Uncharacterized protein</fullName>
    </submittedName>
</protein>